<dbReference type="OrthoDB" id="7419171at2759"/>
<reference evidence="1" key="1">
    <citation type="submission" date="2019-08" db="EMBL/GenBank/DDBJ databases">
        <title>The genome of the North American firefly Photinus pyralis.</title>
        <authorList>
            <consortium name="Photinus pyralis genome working group"/>
            <person name="Fallon T.R."/>
            <person name="Sander Lower S.E."/>
            <person name="Weng J.-K."/>
        </authorList>
    </citation>
    <scope>NUCLEOTIDE SEQUENCE</scope>
    <source>
        <strain evidence="1">TRF0915ILg1</strain>
        <tissue evidence="1">Whole body</tissue>
    </source>
</reference>
<name>A0A8K0CWP5_IGNLU</name>
<gene>
    <name evidence="1" type="ORF">ILUMI_14371</name>
</gene>
<dbReference type="AlphaFoldDB" id="A0A8K0CWP5"/>
<protein>
    <submittedName>
        <fullName evidence="1">Uncharacterized protein</fullName>
    </submittedName>
</protein>
<accession>A0A8K0CWP5</accession>
<evidence type="ECO:0000313" key="2">
    <source>
        <dbReference type="Proteomes" id="UP000801492"/>
    </source>
</evidence>
<comment type="caution">
    <text evidence="1">The sequence shown here is derived from an EMBL/GenBank/DDBJ whole genome shotgun (WGS) entry which is preliminary data.</text>
</comment>
<keyword evidence="2" id="KW-1185">Reference proteome</keyword>
<proteinExistence type="predicted"/>
<dbReference type="Proteomes" id="UP000801492">
    <property type="component" value="Unassembled WGS sequence"/>
</dbReference>
<evidence type="ECO:0000313" key="1">
    <source>
        <dbReference type="EMBL" id="KAF2891802.1"/>
    </source>
</evidence>
<feature type="non-terminal residue" evidence="1">
    <location>
        <position position="49"/>
    </location>
</feature>
<sequence>AAIAIFEINGEIRKSKGIDYYNSKDVKINLDLTDGTYLFEGLFDNNELL</sequence>
<feature type="non-terminal residue" evidence="1">
    <location>
        <position position="1"/>
    </location>
</feature>
<organism evidence="1 2">
    <name type="scientific">Ignelater luminosus</name>
    <name type="common">Cucubano</name>
    <name type="synonym">Pyrophorus luminosus</name>
    <dbReference type="NCBI Taxonomy" id="2038154"/>
    <lineage>
        <taxon>Eukaryota</taxon>
        <taxon>Metazoa</taxon>
        <taxon>Ecdysozoa</taxon>
        <taxon>Arthropoda</taxon>
        <taxon>Hexapoda</taxon>
        <taxon>Insecta</taxon>
        <taxon>Pterygota</taxon>
        <taxon>Neoptera</taxon>
        <taxon>Endopterygota</taxon>
        <taxon>Coleoptera</taxon>
        <taxon>Polyphaga</taxon>
        <taxon>Elateriformia</taxon>
        <taxon>Elateroidea</taxon>
        <taxon>Elateridae</taxon>
        <taxon>Agrypninae</taxon>
        <taxon>Pyrophorini</taxon>
        <taxon>Ignelater</taxon>
    </lineage>
</organism>
<dbReference type="EMBL" id="VTPC01022378">
    <property type="protein sequence ID" value="KAF2891802.1"/>
    <property type="molecule type" value="Genomic_DNA"/>
</dbReference>